<proteinExistence type="predicted"/>
<dbReference type="Proteomes" id="UP001165065">
    <property type="component" value="Unassembled WGS sequence"/>
</dbReference>
<reference evidence="3" key="1">
    <citation type="journal article" date="2023" name="Commun. Biol.">
        <title>Genome analysis of Parmales, the sister group of diatoms, reveals the evolutionary specialization of diatoms from phago-mixotrophs to photoautotrophs.</title>
        <authorList>
            <person name="Ban H."/>
            <person name="Sato S."/>
            <person name="Yoshikawa S."/>
            <person name="Yamada K."/>
            <person name="Nakamura Y."/>
            <person name="Ichinomiya M."/>
            <person name="Sato N."/>
            <person name="Blanc-Mathieu R."/>
            <person name="Endo H."/>
            <person name="Kuwata A."/>
            <person name="Ogata H."/>
        </authorList>
    </citation>
    <scope>NUCLEOTIDE SEQUENCE [LARGE SCALE GENOMIC DNA]</scope>
</reference>
<evidence type="ECO:0000313" key="3">
    <source>
        <dbReference type="Proteomes" id="UP001165065"/>
    </source>
</evidence>
<dbReference type="EMBL" id="BRYA01000378">
    <property type="protein sequence ID" value="GMI48203.1"/>
    <property type="molecule type" value="Genomic_DNA"/>
</dbReference>
<evidence type="ECO:0000256" key="1">
    <source>
        <dbReference type="SAM" id="MobiDB-lite"/>
    </source>
</evidence>
<feature type="compositionally biased region" description="Basic residues" evidence="1">
    <location>
        <begin position="84"/>
        <end position="93"/>
    </location>
</feature>
<dbReference type="AlphaFoldDB" id="A0A9W7GPC3"/>
<accession>A0A9W7GPC3</accession>
<comment type="caution">
    <text evidence="2">The sequence shown here is derived from an EMBL/GenBank/DDBJ whole genome shotgun (WGS) entry which is preliminary data.</text>
</comment>
<organism evidence="2 3">
    <name type="scientific">Triparma columacea</name>
    <dbReference type="NCBI Taxonomy" id="722753"/>
    <lineage>
        <taxon>Eukaryota</taxon>
        <taxon>Sar</taxon>
        <taxon>Stramenopiles</taxon>
        <taxon>Ochrophyta</taxon>
        <taxon>Bolidophyceae</taxon>
        <taxon>Parmales</taxon>
        <taxon>Triparmaceae</taxon>
        <taxon>Triparma</taxon>
    </lineage>
</organism>
<keyword evidence="3" id="KW-1185">Reference proteome</keyword>
<sequence length="116" mass="12331">MKPTYVKAIVSSIAVSVEEVGTTWEKVFIVPSYYNGSGISGKLSGCTVEMSGGGELREIGVGPLDPCDIGKDERRKEEMAREKGGKKKKKGKKNAGAGFDAAIKEMGDLNDLYAGL</sequence>
<evidence type="ECO:0000313" key="2">
    <source>
        <dbReference type="EMBL" id="GMI48203.1"/>
    </source>
</evidence>
<feature type="region of interest" description="Disordered" evidence="1">
    <location>
        <begin position="67"/>
        <end position="95"/>
    </location>
</feature>
<name>A0A9W7GPC3_9STRA</name>
<protein>
    <submittedName>
        <fullName evidence="2">Uncharacterized protein</fullName>
    </submittedName>
</protein>
<gene>
    <name evidence="2" type="ORF">TrCOL_g2054</name>
</gene>
<feature type="compositionally biased region" description="Basic and acidic residues" evidence="1">
    <location>
        <begin position="68"/>
        <end position="83"/>
    </location>
</feature>